<gene>
    <name evidence="1" type="ORF">K_46</name>
</gene>
<dbReference type="EMBL" id="KY295897">
    <property type="protein sequence ID" value="AQN31938.1"/>
    <property type="molecule type" value="Genomic_DNA"/>
</dbReference>
<proteinExistence type="predicted"/>
<protein>
    <submittedName>
        <fullName evidence="1">Uncharacterized protein</fullName>
    </submittedName>
</protein>
<organism evidence="1 2">
    <name type="scientific">Escherichia phage vB_EcoP_K</name>
    <dbReference type="NCBI Taxonomy" id="1933111"/>
    <lineage>
        <taxon>Viruses</taxon>
        <taxon>Duplodnaviria</taxon>
        <taxon>Heunggongvirae</taxon>
        <taxon>Uroviricota</taxon>
        <taxon>Caudoviricetes</taxon>
        <taxon>Autographivirales</taxon>
        <taxon>Autosignataviridae</taxon>
        <taxon>Molineuxvirinae</taxon>
        <taxon>Vectrevirus</taxon>
        <taxon>Vectrevirus kay</taxon>
    </lineage>
</organism>
<evidence type="ECO:0000313" key="1">
    <source>
        <dbReference type="EMBL" id="AQN31938.1"/>
    </source>
</evidence>
<reference evidence="1 2" key="1">
    <citation type="submission" date="2016-11" db="EMBL/GenBank/DDBJ databases">
        <title>Biological and genomic characterization of a historic collection of therapeutic Escherichia coli bacteriophage.</title>
        <authorList>
            <person name="Baig A."/>
            <person name="Colom J."/>
            <person name="Atterbury R."/>
            <person name="Barrow P."/>
        </authorList>
    </citation>
    <scope>NUCLEOTIDE SEQUENCE [LARGE SCALE GENOMIC DNA]</scope>
</reference>
<accession>A0A1Q1PV51</accession>
<keyword evidence="2" id="KW-1185">Reference proteome</keyword>
<sequence length="255" mass="29295">MFLTLREFREAVRRDNRTVVRRQNKTMNGCTGLADGVALVNDTVCITQYVEVAPRHQDSYIRDVYFLLKLLLQSKLYSRHYILRVNQCFAFIDLHVDREAMTFHTRVSTLSLSVSNTTQQHLLNQHFIFHLLKLLSLVGSQLRFQAVNITLYIMQVCNGVTSNNSGINYQLVFIGLSRGCSRRLTRCQNLQLCFTQVFVAYRVSTSNSLNIEVGHDVLTFQVLLIYLTIEFLNEQAVYLTGSGDCNVGQSIRCRH</sequence>
<dbReference type="Proteomes" id="UP000225576">
    <property type="component" value="Segment"/>
</dbReference>
<evidence type="ECO:0000313" key="2">
    <source>
        <dbReference type="Proteomes" id="UP000225576"/>
    </source>
</evidence>
<name>A0A1Q1PV51_9CAUD</name>